<dbReference type="HOGENOM" id="CLU_033261_0_0_1"/>
<protein>
    <recommendedName>
        <fullName evidence="5">Hsp90 chaperone protein kinase-targeting subunit</fullName>
    </recommendedName>
</protein>
<dbReference type="Pfam" id="PF03234">
    <property type="entry name" value="CDC37_N"/>
    <property type="match status" value="1"/>
</dbReference>
<dbReference type="STRING" id="655863.F0XPY1"/>
<dbReference type="GO" id="GO:0051087">
    <property type="term" value="F:protein-folding chaperone binding"/>
    <property type="evidence" value="ECO:0007669"/>
    <property type="project" value="TreeGrafter"/>
</dbReference>
<dbReference type="GO" id="GO:0005634">
    <property type="term" value="C:nucleus"/>
    <property type="evidence" value="ECO:0007669"/>
    <property type="project" value="EnsemblFungi"/>
</dbReference>
<dbReference type="GO" id="GO:0019901">
    <property type="term" value="F:protein kinase binding"/>
    <property type="evidence" value="ECO:0007669"/>
    <property type="project" value="InterPro"/>
</dbReference>
<proteinExistence type="inferred from homology"/>
<dbReference type="SUPFAM" id="SSF101391">
    <property type="entry name" value="Hsp90 co-chaperone CDC37"/>
    <property type="match status" value="1"/>
</dbReference>
<name>F0XPY1_GROCL</name>
<dbReference type="Gene3D" id="1.20.58.610">
    <property type="entry name" value="Cdc37, Hsp90 binding domain"/>
    <property type="match status" value="1"/>
</dbReference>
<evidence type="ECO:0000256" key="4">
    <source>
        <dbReference type="ARBA" id="ARBA00023186"/>
    </source>
</evidence>
<dbReference type="InterPro" id="IPR013874">
    <property type="entry name" value="Cdc37_Hsp90-bd"/>
</dbReference>
<dbReference type="PANTHER" id="PTHR12800:SF4">
    <property type="entry name" value="HSP90 CO-CHAPERONE CDC37"/>
    <property type="match status" value="1"/>
</dbReference>
<feature type="compositionally biased region" description="Basic and acidic residues" evidence="7">
    <location>
        <begin position="482"/>
        <end position="492"/>
    </location>
</feature>
<dbReference type="SMART" id="SM01069">
    <property type="entry name" value="CDC37_C"/>
    <property type="match status" value="1"/>
</dbReference>
<keyword evidence="4" id="KW-0143">Chaperone</keyword>
<gene>
    <name evidence="11" type="ORF">CMQ_7735</name>
</gene>
<evidence type="ECO:0000259" key="9">
    <source>
        <dbReference type="SMART" id="SM01070"/>
    </source>
</evidence>
<comment type="subcellular location">
    <subcellularLocation>
        <location evidence="1">Cytoplasm</location>
    </subcellularLocation>
</comment>
<keyword evidence="6" id="KW-0175">Coiled coil</keyword>
<feature type="domain" description="Cdc37 C-terminal" evidence="8">
    <location>
        <begin position="404"/>
        <end position="502"/>
    </location>
</feature>
<dbReference type="SMART" id="SM01071">
    <property type="entry name" value="CDC37_N"/>
    <property type="match status" value="1"/>
</dbReference>
<evidence type="ECO:0000256" key="1">
    <source>
        <dbReference type="ARBA" id="ARBA00004496"/>
    </source>
</evidence>
<dbReference type="AlphaFoldDB" id="F0XPY1"/>
<dbReference type="Pfam" id="PF08565">
    <property type="entry name" value="CDC37_M"/>
    <property type="match status" value="1"/>
</dbReference>
<dbReference type="RefSeq" id="XP_014170215.1">
    <property type="nucleotide sequence ID" value="XM_014314740.1"/>
</dbReference>
<keyword evidence="3" id="KW-0963">Cytoplasm</keyword>
<dbReference type="PANTHER" id="PTHR12800">
    <property type="entry name" value="CDC37-RELATED"/>
    <property type="match status" value="1"/>
</dbReference>
<dbReference type="FunCoup" id="F0XPY1">
    <property type="interactions" value="394"/>
</dbReference>
<feature type="coiled-coil region" evidence="6">
    <location>
        <begin position="161"/>
        <end position="192"/>
    </location>
</feature>
<evidence type="ECO:0000256" key="6">
    <source>
        <dbReference type="SAM" id="Coils"/>
    </source>
</evidence>
<dbReference type="GeneID" id="25981312"/>
<dbReference type="InterPro" id="IPR004918">
    <property type="entry name" value="Cdc37"/>
</dbReference>
<feature type="domain" description="Cdc37 Hsp90 binding" evidence="9">
    <location>
        <begin position="233"/>
        <end position="384"/>
    </location>
</feature>
<evidence type="ECO:0000313" key="12">
    <source>
        <dbReference type="Proteomes" id="UP000007796"/>
    </source>
</evidence>
<dbReference type="GO" id="GO:0050821">
    <property type="term" value="P:protein stabilization"/>
    <property type="evidence" value="ECO:0007669"/>
    <property type="project" value="TreeGrafter"/>
</dbReference>
<dbReference type="EMBL" id="GL629801">
    <property type="protein sequence ID" value="EFX00733.1"/>
    <property type="molecule type" value="Genomic_DNA"/>
</dbReference>
<dbReference type="GO" id="GO:0051082">
    <property type="term" value="F:unfolded protein binding"/>
    <property type="evidence" value="ECO:0007669"/>
    <property type="project" value="TreeGrafter"/>
</dbReference>
<dbReference type="InterPro" id="IPR013855">
    <property type="entry name" value="Cdc37_N_dom"/>
</dbReference>
<dbReference type="GO" id="GO:0031072">
    <property type="term" value="F:heat shock protein binding"/>
    <property type="evidence" value="ECO:0007669"/>
    <property type="project" value="EnsemblFungi"/>
</dbReference>
<reference evidence="11 12" key="1">
    <citation type="journal article" date="2011" name="Proc. Natl. Acad. Sci. U.S.A.">
        <title>Genome and transcriptome analyses of the mountain pine beetle-fungal symbiont Grosmannia clavigera, a lodgepole pine pathogen.</title>
        <authorList>
            <person name="DiGuistini S."/>
            <person name="Wang Y."/>
            <person name="Liao N.Y."/>
            <person name="Taylor G."/>
            <person name="Tanguay P."/>
            <person name="Feau N."/>
            <person name="Henrissat B."/>
            <person name="Chan S.K."/>
            <person name="Hesse-Orce U."/>
            <person name="Alamouti S.M."/>
            <person name="Tsui C.K.M."/>
            <person name="Docking R.T."/>
            <person name="Levasseur A."/>
            <person name="Haridas S."/>
            <person name="Robertson G."/>
            <person name="Birol I."/>
            <person name="Holt R.A."/>
            <person name="Marra M.A."/>
            <person name="Hamelin R.C."/>
            <person name="Hirst M."/>
            <person name="Jones S.J.M."/>
            <person name="Bohlmann J."/>
            <person name="Breuil C."/>
        </authorList>
    </citation>
    <scope>NUCLEOTIDE SEQUENCE [LARGE SCALE GENOMIC DNA]</scope>
    <source>
        <strain evidence="12">kw1407 / UAMH 11150</strain>
    </source>
</reference>
<dbReference type="InterPro" id="IPR038189">
    <property type="entry name" value="Cdc37_Hsp90-bd_sf"/>
</dbReference>
<feature type="region of interest" description="Disordered" evidence="7">
    <location>
        <begin position="480"/>
        <end position="518"/>
    </location>
</feature>
<keyword evidence="12" id="KW-1185">Reference proteome</keyword>
<dbReference type="Pfam" id="PF08564">
    <property type="entry name" value="CDC37_C"/>
    <property type="match status" value="1"/>
</dbReference>
<evidence type="ECO:0000256" key="3">
    <source>
        <dbReference type="ARBA" id="ARBA00022490"/>
    </source>
</evidence>
<dbReference type="InterPro" id="IPR013873">
    <property type="entry name" value="Cdc37_C"/>
</dbReference>
<comment type="similarity">
    <text evidence="2">Belongs to the CDC37 family.</text>
</comment>
<dbReference type="GO" id="GO:0006457">
    <property type="term" value="P:protein folding"/>
    <property type="evidence" value="ECO:0007669"/>
    <property type="project" value="EnsemblFungi"/>
</dbReference>
<sequence>MPVDYSKWDALELSDDSDIEVHPNVDKRSFIRAKQNQIHMERQQRRHQIETLRYERQINDGLARRIAGLLAVLRSHADEARASSDVNAAGAVAFRAVMENASQMKAGEDRPPKPPAGVHAAVEQPETYTKMMAALLDQVNKALAERQLEGAARYDAMVAEIEGHGDKVADLQRQLEQKLAELEREQARKITSDSIHTGFNSSHVTKATAEPGDSGGKTELLNPGYGLGGSTATKAAENTMTTTTAAAAAAGIDDDDDEVPSTSEAARQFANIRPGSHAESQAFIRTHPELVASDRELEGILVMAFDAEFAGDSEAARRFVHQATLLEFCRALGRDGVLLFFRRMATAGHQAQDVFRRDVQEKYGRIHERVREINAQKAASAASGVDGVEQIQRHAVEPGTVINIHIPPTGSESDVSSETFAARRIFDGFRPEMKKALESGSLDRVNEVLGRMTVTDAEALVGQFSEAGILSMEDEIIDATTEEGRQQLKEMGREDEDEVEDETPAKTETKEEEYPDPE</sequence>
<dbReference type="InParanoid" id="F0XPY1"/>
<feature type="domain" description="Cdc37 N-terminal" evidence="10">
    <location>
        <begin position="2"/>
        <end position="202"/>
    </location>
</feature>
<dbReference type="OrthoDB" id="440202at2759"/>
<dbReference type="SMART" id="SM01070">
    <property type="entry name" value="CDC37_M"/>
    <property type="match status" value="1"/>
</dbReference>
<feature type="compositionally biased region" description="Acidic residues" evidence="7">
    <location>
        <begin position="493"/>
        <end position="502"/>
    </location>
</feature>
<evidence type="ECO:0000259" key="8">
    <source>
        <dbReference type="SMART" id="SM01069"/>
    </source>
</evidence>
<evidence type="ECO:0000256" key="5">
    <source>
        <dbReference type="ARBA" id="ARBA00031396"/>
    </source>
</evidence>
<evidence type="ECO:0000313" key="11">
    <source>
        <dbReference type="EMBL" id="EFX00733.1"/>
    </source>
</evidence>
<dbReference type="Proteomes" id="UP000007796">
    <property type="component" value="Unassembled WGS sequence"/>
</dbReference>
<evidence type="ECO:0000256" key="2">
    <source>
        <dbReference type="ARBA" id="ARBA00006222"/>
    </source>
</evidence>
<organism evidence="12">
    <name type="scientific">Grosmannia clavigera (strain kw1407 / UAMH 11150)</name>
    <name type="common">Blue stain fungus</name>
    <name type="synonym">Graphiocladiella clavigera</name>
    <dbReference type="NCBI Taxonomy" id="655863"/>
    <lineage>
        <taxon>Eukaryota</taxon>
        <taxon>Fungi</taxon>
        <taxon>Dikarya</taxon>
        <taxon>Ascomycota</taxon>
        <taxon>Pezizomycotina</taxon>
        <taxon>Sordariomycetes</taxon>
        <taxon>Sordariomycetidae</taxon>
        <taxon>Ophiostomatales</taxon>
        <taxon>Ophiostomataceae</taxon>
        <taxon>Leptographium</taxon>
    </lineage>
</organism>
<evidence type="ECO:0000259" key="10">
    <source>
        <dbReference type="SMART" id="SM01071"/>
    </source>
</evidence>
<dbReference type="eggNOG" id="KOG2260">
    <property type="taxonomic scope" value="Eukaryota"/>
</dbReference>
<dbReference type="GO" id="GO:0005737">
    <property type="term" value="C:cytoplasm"/>
    <property type="evidence" value="ECO:0007669"/>
    <property type="project" value="UniProtKB-SubCell"/>
</dbReference>
<accession>F0XPY1</accession>
<evidence type="ECO:0000256" key="7">
    <source>
        <dbReference type="SAM" id="MobiDB-lite"/>
    </source>
</evidence>